<dbReference type="PANTHER" id="PTHR33116:SF86">
    <property type="entry name" value="REVERSE TRANSCRIPTASE DOMAIN-CONTAINING PROTEIN"/>
    <property type="match status" value="1"/>
</dbReference>
<evidence type="ECO:0008006" key="3">
    <source>
        <dbReference type="Google" id="ProtNLM"/>
    </source>
</evidence>
<name>A0ABR0QAC9_GOSAR</name>
<sequence>MAPDSIEIGEIACNYFSDLFDSRGIDNLDHILSGVSCCINDSMNQSLTAIYTKEEIEKALKGMGPIKAAAQMVFLLFSSRSTGSARRLYDEAQSIFVPGRLITDNVVLAYEVLHSFKNKRCGRKGFIALKLDMSKAYDRVEWLFIQDDCILFSEVSDRGIMVLKDILREHESCSGQCVNIEKSTAFFSSNVTDHDKNLAFQTLSIRCSTEPKKYLGLPNMMGRSKKMDFQVLKDRLKQKMNNWSVRTSSKGLGLEDWGLKDCLYLERRVGTWQCGFQSSKYECKFRVSIVADLIDVNSRKWNVELIRNTFEEMDA</sequence>
<evidence type="ECO:0000313" key="1">
    <source>
        <dbReference type="EMBL" id="KAK5835953.1"/>
    </source>
</evidence>
<dbReference type="EMBL" id="JARKNE010000004">
    <property type="protein sequence ID" value="KAK5835953.1"/>
    <property type="molecule type" value="Genomic_DNA"/>
</dbReference>
<keyword evidence="2" id="KW-1185">Reference proteome</keyword>
<accession>A0ABR0QAC9</accession>
<comment type="caution">
    <text evidence="1">The sequence shown here is derived from an EMBL/GenBank/DDBJ whole genome shotgun (WGS) entry which is preliminary data.</text>
</comment>
<proteinExistence type="predicted"/>
<gene>
    <name evidence="1" type="ORF">PVK06_011679</name>
</gene>
<evidence type="ECO:0000313" key="2">
    <source>
        <dbReference type="Proteomes" id="UP001358586"/>
    </source>
</evidence>
<organism evidence="1 2">
    <name type="scientific">Gossypium arboreum</name>
    <name type="common">Tree cotton</name>
    <name type="synonym">Gossypium nanking</name>
    <dbReference type="NCBI Taxonomy" id="29729"/>
    <lineage>
        <taxon>Eukaryota</taxon>
        <taxon>Viridiplantae</taxon>
        <taxon>Streptophyta</taxon>
        <taxon>Embryophyta</taxon>
        <taxon>Tracheophyta</taxon>
        <taxon>Spermatophyta</taxon>
        <taxon>Magnoliopsida</taxon>
        <taxon>eudicotyledons</taxon>
        <taxon>Gunneridae</taxon>
        <taxon>Pentapetalae</taxon>
        <taxon>rosids</taxon>
        <taxon>malvids</taxon>
        <taxon>Malvales</taxon>
        <taxon>Malvaceae</taxon>
        <taxon>Malvoideae</taxon>
        <taxon>Gossypium</taxon>
    </lineage>
</organism>
<protein>
    <recommendedName>
        <fullName evidence="3">Reverse transcriptase</fullName>
    </recommendedName>
</protein>
<dbReference type="Proteomes" id="UP001358586">
    <property type="component" value="Chromosome 4"/>
</dbReference>
<dbReference type="PANTHER" id="PTHR33116">
    <property type="entry name" value="REVERSE TRANSCRIPTASE ZINC-BINDING DOMAIN-CONTAINING PROTEIN-RELATED-RELATED"/>
    <property type="match status" value="1"/>
</dbReference>
<reference evidence="1 2" key="1">
    <citation type="submission" date="2023-03" db="EMBL/GenBank/DDBJ databases">
        <title>WGS of Gossypium arboreum.</title>
        <authorList>
            <person name="Yu D."/>
        </authorList>
    </citation>
    <scope>NUCLEOTIDE SEQUENCE [LARGE SCALE GENOMIC DNA]</scope>
    <source>
        <tissue evidence="1">Leaf</tissue>
    </source>
</reference>